<feature type="transmembrane region" description="Helical" evidence="1">
    <location>
        <begin position="12"/>
        <end position="33"/>
    </location>
</feature>
<comment type="caution">
    <text evidence="2">The sequence shown here is derived from an EMBL/GenBank/DDBJ whole genome shotgun (WGS) entry which is preliminary data.</text>
</comment>
<reference evidence="3" key="1">
    <citation type="journal article" date="2019" name="Int. J. Syst. Evol. Microbiol.">
        <title>The Global Catalogue of Microorganisms (GCM) 10K type strain sequencing project: providing services to taxonomists for standard genome sequencing and annotation.</title>
        <authorList>
            <consortium name="The Broad Institute Genomics Platform"/>
            <consortium name="The Broad Institute Genome Sequencing Center for Infectious Disease"/>
            <person name="Wu L."/>
            <person name="Ma J."/>
        </authorList>
    </citation>
    <scope>NUCLEOTIDE SEQUENCE [LARGE SCALE GENOMIC DNA]</scope>
    <source>
        <strain evidence="3">KCTC 42953</strain>
    </source>
</reference>
<dbReference type="RefSeq" id="WP_077410901.1">
    <property type="nucleotide sequence ID" value="NZ_JBHRTS010000005.1"/>
</dbReference>
<feature type="transmembrane region" description="Helical" evidence="1">
    <location>
        <begin position="258"/>
        <end position="280"/>
    </location>
</feature>
<dbReference type="Proteomes" id="UP001595533">
    <property type="component" value="Unassembled WGS sequence"/>
</dbReference>
<evidence type="ECO:0000313" key="3">
    <source>
        <dbReference type="Proteomes" id="UP001595533"/>
    </source>
</evidence>
<keyword evidence="1" id="KW-0472">Membrane</keyword>
<dbReference type="EMBL" id="JBHRTS010000005">
    <property type="protein sequence ID" value="MFC3194860.1"/>
    <property type="molecule type" value="Genomic_DNA"/>
</dbReference>
<name>A0ABV7JDB7_9GAMM</name>
<accession>A0ABV7JDB7</accession>
<feature type="transmembrane region" description="Helical" evidence="1">
    <location>
        <begin position="126"/>
        <end position="145"/>
    </location>
</feature>
<evidence type="ECO:0000256" key="1">
    <source>
        <dbReference type="SAM" id="Phobius"/>
    </source>
</evidence>
<feature type="transmembrane region" description="Helical" evidence="1">
    <location>
        <begin position="151"/>
        <end position="171"/>
    </location>
</feature>
<evidence type="ECO:0000313" key="2">
    <source>
        <dbReference type="EMBL" id="MFC3194860.1"/>
    </source>
</evidence>
<proteinExistence type="predicted"/>
<keyword evidence="3" id="KW-1185">Reference proteome</keyword>
<sequence length="292" mass="32385">MSERLKKTSLLVIKSAVVVLSVYYIGLVVAQNLTAIHNTTVPDWYLLSGVLGGSVMLYVMAMIALMNGWLYLSQPEDKKTMAMIYFKSQLLKYTPGNVMHFVYRHLHSKNTGISHQRLIKATISETVILISLALLLTTPLLLWGYQHELLLGLPVTLIVLIILVLVATFQIHQFISLKVSTWLHVNLVYCLYFMLMGMVCFLIAQSLNFSHQPLITVSALYAAAWVAGYVVPGAPGGLGVREAAFVLLSNGIYTPHEALILIALIRLIAVAGEAICYLSAKQLANWVVHHRP</sequence>
<feature type="transmembrane region" description="Helical" evidence="1">
    <location>
        <begin position="45"/>
        <end position="72"/>
    </location>
</feature>
<gene>
    <name evidence="2" type="ORF">ACFODZ_11475</name>
</gene>
<keyword evidence="1" id="KW-1133">Transmembrane helix</keyword>
<feature type="transmembrane region" description="Helical" evidence="1">
    <location>
        <begin position="183"/>
        <end position="204"/>
    </location>
</feature>
<organism evidence="2 3">
    <name type="scientific">Marinicella sediminis</name>
    <dbReference type="NCBI Taxonomy" id="1792834"/>
    <lineage>
        <taxon>Bacteria</taxon>
        <taxon>Pseudomonadati</taxon>
        <taxon>Pseudomonadota</taxon>
        <taxon>Gammaproteobacteria</taxon>
        <taxon>Lysobacterales</taxon>
        <taxon>Marinicellaceae</taxon>
        <taxon>Marinicella</taxon>
    </lineage>
</organism>
<protein>
    <submittedName>
        <fullName evidence="2">Lysylphosphatidylglycerol synthase domain-containing protein</fullName>
    </submittedName>
</protein>
<keyword evidence="1" id="KW-0812">Transmembrane</keyword>